<dbReference type="HOGENOM" id="CLU_041661_0_0_0"/>
<dbReference type="PANTHER" id="PTHR30093:SF2">
    <property type="entry name" value="TYPE II SECRETION SYSTEM PROTEIN H"/>
    <property type="match status" value="1"/>
</dbReference>
<dbReference type="InterPro" id="IPR011453">
    <property type="entry name" value="DUF1559"/>
</dbReference>
<evidence type="ECO:0000313" key="2">
    <source>
        <dbReference type="EMBL" id="ADB17434.1"/>
    </source>
</evidence>
<dbReference type="Gene3D" id="3.30.700.10">
    <property type="entry name" value="Glycoprotein, Type 4 Pilin"/>
    <property type="match status" value="1"/>
</dbReference>
<dbReference type="OrthoDB" id="241541at2"/>
<dbReference type="STRING" id="530564.Psta_2768"/>
<dbReference type="NCBIfam" id="TIGR02532">
    <property type="entry name" value="IV_pilin_GFxxxE"/>
    <property type="match status" value="1"/>
</dbReference>
<dbReference type="AlphaFoldDB" id="D2R7K8"/>
<feature type="domain" description="DUF1559" evidence="1">
    <location>
        <begin position="37"/>
        <end position="315"/>
    </location>
</feature>
<dbReference type="InterPro" id="IPR027558">
    <property type="entry name" value="Pre_pil_HX9DG_C"/>
</dbReference>
<keyword evidence="3" id="KW-1185">Reference proteome</keyword>
<gene>
    <name evidence="2" type="ordered locus">Psta_2768</name>
</gene>
<evidence type="ECO:0000259" key="1">
    <source>
        <dbReference type="Pfam" id="PF07596"/>
    </source>
</evidence>
<dbReference type="PANTHER" id="PTHR30093">
    <property type="entry name" value="GENERAL SECRETION PATHWAY PROTEIN G"/>
    <property type="match status" value="1"/>
</dbReference>
<dbReference type="SUPFAM" id="SSF54523">
    <property type="entry name" value="Pili subunits"/>
    <property type="match status" value="1"/>
</dbReference>
<name>D2R7K8_PIRSD</name>
<dbReference type="NCBIfam" id="TIGR04294">
    <property type="entry name" value="pre_pil_HX9DG"/>
    <property type="match status" value="1"/>
</dbReference>
<sequence precursor="true">MSRVSVSKSRRGFTLVELLVVIAIIGVLVALLLPAVQAAREAARRMSCSNNFKQFGIALHNHHDIRGYMPYREGRFPAANATDRKSGLVDLLPFMEQTALYDQIAAPLTVGSTTFPGGGPVPWDGAYPAWLVSVKGFYCPSDLPPPSSGLAHTNYMFSSGDSIDLHYSTGQSRGMFGYDTTVGSARGFTFAQVTDGLSNTIAMSERRRPSTGVAVTMTGKQGSAWFTTPNGCLSQFNRTTKVWAISNAGWAGVRWADGGMGFGGLTTNAPPNSVSCAHNDHDAQNGLYPPSSNHPNGVMALMGDGSVRFLSQNINCGDLDAVGTALSGPSPFGVFGAMGTRNGGEATSIE</sequence>
<dbReference type="Pfam" id="PF07596">
    <property type="entry name" value="SBP_bac_10"/>
    <property type="match status" value="1"/>
</dbReference>
<dbReference type="KEGG" id="psl:Psta_2768"/>
<reference evidence="2 3" key="1">
    <citation type="journal article" date="2009" name="Stand. Genomic Sci.">
        <title>Complete genome sequence of Pirellula staleyi type strain (ATCC 27377).</title>
        <authorList>
            <person name="Clum A."/>
            <person name="Tindall B.J."/>
            <person name="Sikorski J."/>
            <person name="Ivanova N."/>
            <person name="Mavrommatis K."/>
            <person name="Lucas S."/>
            <person name="Glavina del Rio T."/>
            <person name="Nolan M."/>
            <person name="Chen F."/>
            <person name="Tice H."/>
            <person name="Pitluck S."/>
            <person name="Cheng J.F."/>
            <person name="Chertkov O."/>
            <person name="Brettin T."/>
            <person name="Han C."/>
            <person name="Detter J.C."/>
            <person name="Kuske C."/>
            <person name="Bruce D."/>
            <person name="Goodwin L."/>
            <person name="Ovchinikova G."/>
            <person name="Pati A."/>
            <person name="Mikhailova N."/>
            <person name="Chen A."/>
            <person name="Palaniappan K."/>
            <person name="Land M."/>
            <person name="Hauser L."/>
            <person name="Chang Y.J."/>
            <person name="Jeffries C.D."/>
            <person name="Chain P."/>
            <person name="Rohde M."/>
            <person name="Goker M."/>
            <person name="Bristow J."/>
            <person name="Eisen J.A."/>
            <person name="Markowitz V."/>
            <person name="Hugenholtz P."/>
            <person name="Kyrpides N.C."/>
            <person name="Klenk H.P."/>
            <person name="Lapidus A."/>
        </authorList>
    </citation>
    <scope>NUCLEOTIDE SEQUENCE [LARGE SCALE GENOMIC DNA]</scope>
    <source>
        <strain evidence="3">ATCC 27377 / DSM 6068 / ICPB 4128</strain>
    </source>
</reference>
<dbReference type="eggNOG" id="COG2165">
    <property type="taxonomic scope" value="Bacteria"/>
</dbReference>
<dbReference type="PROSITE" id="PS00409">
    <property type="entry name" value="PROKAR_NTER_METHYL"/>
    <property type="match status" value="1"/>
</dbReference>
<organism evidence="2 3">
    <name type="scientific">Pirellula staleyi (strain ATCC 27377 / DSM 6068 / ICPB 4128)</name>
    <name type="common">Pirella staleyi</name>
    <dbReference type="NCBI Taxonomy" id="530564"/>
    <lineage>
        <taxon>Bacteria</taxon>
        <taxon>Pseudomonadati</taxon>
        <taxon>Planctomycetota</taxon>
        <taxon>Planctomycetia</taxon>
        <taxon>Pirellulales</taxon>
        <taxon>Pirellulaceae</taxon>
        <taxon>Pirellula</taxon>
    </lineage>
</organism>
<dbReference type="EMBL" id="CP001848">
    <property type="protein sequence ID" value="ADB17434.1"/>
    <property type="molecule type" value="Genomic_DNA"/>
</dbReference>
<dbReference type="Proteomes" id="UP000001887">
    <property type="component" value="Chromosome"/>
</dbReference>
<protein>
    <recommendedName>
        <fullName evidence="1">DUF1559 domain-containing protein</fullName>
    </recommendedName>
</protein>
<dbReference type="InterPro" id="IPR045584">
    <property type="entry name" value="Pilin-like"/>
</dbReference>
<evidence type="ECO:0000313" key="3">
    <source>
        <dbReference type="Proteomes" id="UP000001887"/>
    </source>
</evidence>
<dbReference type="Pfam" id="PF07963">
    <property type="entry name" value="N_methyl"/>
    <property type="match status" value="1"/>
</dbReference>
<dbReference type="InterPro" id="IPR012902">
    <property type="entry name" value="N_methyl_site"/>
</dbReference>
<accession>D2R7K8</accession>
<proteinExistence type="predicted"/>